<dbReference type="EMBL" id="SDPP02000003">
    <property type="protein sequence ID" value="KAA1376076.1"/>
    <property type="molecule type" value="Genomic_DNA"/>
</dbReference>
<keyword evidence="1" id="KW-0812">Transmembrane</keyword>
<keyword evidence="3" id="KW-1185">Reference proteome</keyword>
<reference evidence="2" key="1">
    <citation type="submission" date="2019-09" db="EMBL/GenBank/DDBJ databases">
        <authorList>
            <person name="Li J."/>
        </authorList>
    </citation>
    <scope>NUCLEOTIDE SEQUENCE [LARGE SCALE GENOMIC DNA]</scope>
    <source>
        <strain evidence="2">NRBC 14897</strain>
    </source>
</reference>
<gene>
    <name evidence="2" type="ORF">ESP62_011520</name>
</gene>
<dbReference type="PANTHER" id="PTHR38446">
    <property type="entry name" value="BLL0914 PROTEIN"/>
    <property type="match status" value="1"/>
</dbReference>
<evidence type="ECO:0000256" key="1">
    <source>
        <dbReference type="SAM" id="Phobius"/>
    </source>
</evidence>
<evidence type="ECO:0000313" key="2">
    <source>
        <dbReference type="EMBL" id="KAA1376076.1"/>
    </source>
</evidence>
<dbReference type="OrthoDB" id="9803832at2"/>
<dbReference type="Proteomes" id="UP001515100">
    <property type="component" value="Unassembled WGS sequence"/>
</dbReference>
<keyword evidence="1" id="KW-0472">Membrane</keyword>
<comment type="caution">
    <text evidence="2">The sequence shown here is derived from an EMBL/GenBank/DDBJ whole genome shotgun (WGS) entry which is preliminary data.</text>
</comment>
<dbReference type="RefSeq" id="WP_129183760.1">
    <property type="nucleotide sequence ID" value="NZ_JAGIOG010000001.1"/>
</dbReference>
<sequence length="131" mass="13581">MTAVALVLAAVAGLLHVFIFVLESLRWREPKTWKTFGVASQADAETTAGMAYNQGFYNLFLAVGTLAGIVVVALSDTHDVIGWTLIVFACGSMLAAALVLITTGLSYARAATIQGLPALLAVVTALVAANA</sequence>
<feature type="transmembrane region" description="Helical" evidence="1">
    <location>
        <begin position="80"/>
        <end position="101"/>
    </location>
</feature>
<feature type="transmembrane region" description="Helical" evidence="1">
    <location>
        <begin position="108"/>
        <end position="129"/>
    </location>
</feature>
<evidence type="ECO:0000313" key="3">
    <source>
        <dbReference type="Proteomes" id="UP001515100"/>
    </source>
</evidence>
<dbReference type="Pfam" id="PF06993">
    <property type="entry name" value="DUF1304"/>
    <property type="match status" value="1"/>
</dbReference>
<proteinExistence type="predicted"/>
<dbReference type="AlphaFoldDB" id="A0A641AK63"/>
<keyword evidence="1" id="KW-1133">Transmembrane helix</keyword>
<organism evidence="2 3">
    <name type="scientific">Aeromicrobium fastidiosum</name>
    <dbReference type="NCBI Taxonomy" id="52699"/>
    <lineage>
        <taxon>Bacteria</taxon>
        <taxon>Bacillati</taxon>
        <taxon>Actinomycetota</taxon>
        <taxon>Actinomycetes</taxon>
        <taxon>Propionibacteriales</taxon>
        <taxon>Nocardioidaceae</taxon>
        <taxon>Aeromicrobium</taxon>
    </lineage>
</organism>
<feature type="transmembrane region" description="Helical" evidence="1">
    <location>
        <begin position="56"/>
        <end position="74"/>
    </location>
</feature>
<dbReference type="PANTHER" id="PTHR38446:SF1">
    <property type="entry name" value="BLL0914 PROTEIN"/>
    <property type="match status" value="1"/>
</dbReference>
<dbReference type="InterPro" id="IPR009732">
    <property type="entry name" value="DUF1304"/>
</dbReference>
<accession>A0A641AK63</accession>
<protein>
    <submittedName>
        <fullName evidence="2">DUF1304 domain-containing protein</fullName>
    </submittedName>
</protein>
<name>A0A641AK63_9ACTN</name>
<feature type="transmembrane region" description="Helical" evidence="1">
    <location>
        <begin position="6"/>
        <end position="25"/>
    </location>
</feature>